<comment type="caution">
    <text evidence="2">The sequence shown here is derived from an EMBL/GenBank/DDBJ whole genome shotgun (WGS) entry which is preliminary data.</text>
</comment>
<evidence type="ECO:0000256" key="1">
    <source>
        <dbReference type="SAM" id="MobiDB-lite"/>
    </source>
</evidence>
<dbReference type="InterPro" id="IPR058248">
    <property type="entry name" value="Lxx211020-like"/>
</dbReference>
<dbReference type="EMBL" id="QPMH01000007">
    <property type="protein sequence ID" value="RDD62058.1"/>
    <property type="molecule type" value="Genomic_DNA"/>
</dbReference>
<dbReference type="Pfam" id="PF04314">
    <property type="entry name" value="PCuAC"/>
    <property type="match status" value="1"/>
</dbReference>
<dbReference type="PANTHER" id="PTHR36302:SF1">
    <property type="entry name" value="COPPER CHAPERONE PCU(A)C"/>
    <property type="match status" value="1"/>
</dbReference>
<organism evidence="2 3">
    <name type="scientific">Ferruginivarius sediminum</name>
    <dbReference type="NCBI Taxonomy" id="2661937"/>
    <lineage>
        <taxon>Bacteria</taxon>
        <taxon>Pseudomonadati</taxon>
        <taxon>Pseudomonadota</taxon>
        <taxon>Alphaproteobacteria</taxon>
        <taxon>Rhodospirillales</taxon>
        <taxon>Rhodospirillaceae</taxon>
        <taxon>Ferruginivarius</taxon>
    </lineage>
</organism>
<proteinExistence type="predicted"/>
<accession>A0A369T9U4</accession>
<dbReference type="InterPro" id="IPR007410">
    <property type="entry name" value="LpqE-like"/>
</dbReference>
<reference evidence="2 3" key="1">
    <citation type="submission" date="2018-07" db="EMBL/GenBank/DDBJ databases">
        <title>Venubactetium sediminum gen. nov., sp. nov., isolated from a marine solar saltern.</title>
        <authorList>
            <person name="Wang S."/>
        </authorList>
    </citation>
    <scope>NUCLEOTIDE SEQUENCE [LARGE SCALE GENOMIC DNA]</scope>
    <source>
        <strain evidence="2 3">WD2A32</strain>
    </source>
</reference>
<feature type="region of interest" description="Disordered" evidence="1">
    <location>
        <begin position="1"/>
        <end position="37"/>
    </location>
</feature>
<evidence type="ECO:0000313" key="2">
    <source>
        <dbReference type="EMBL" id="RDD62058.1"/>
    </source>
</evidence>
<protein>
    <submittedName>
        <fullName evidence="2">Copper chaperone PCu(A)C</fullName>
    </submittedName>
</protein>
<dbReference type="Proteomes" id="UP000253941">
    <property type="component" value="Unassembled WGS sequence"/>
</dbReference>
<dbReference type="PANTHER" id="PTHR36302">
    <property type="entry name" value="BLR7088 PROTEIN"/>
    <property type="match status" value="1"/>
</dbReference>
<evidence type="ECO:0000313" key="3">
    <source>
        <dbReference type="Proteomes" id="UP000253941"/>
    </source>
</evidence>
<dbReference type="Gene3D" id="2.60.40.1890">
    <property type="entry name" value="PCu(A)C copper chaperone"/>
    <property type="match status" value="1"/>
</dbReference>
<name>A0A369T9U4_9PROT</name>
<dbReference type="AlphaFoldDB" id="A0A369T9U4"/>
<gene>
    <name evidence="2" type="ORF">DRB17_09465</name>
</gene>
<dbReference type="InterPro" id="IPR036182">
    <property type="entry name" value="PCuAC_sf"/>
</dbReference>
<dbReference type="SUPFAM" id="SSF110087">
    <property type="entry name" value="DR1885-like metal-binding protein"/>
    <property type="match status" value="1"/>
</dbReference>
<keyword evidence="3" id="KW-1185">Reference proteome</keyword>
<sequence>MALCQIRPPRVSGHQKQPAGQHRENRSTTDARQAPVRARGELGGLDRRSACKVAGWSQRGKAWAAVAVMASKEDPMKWQALVLGLTLAVAAAAGALAHTEQQAGIMVTHPWVASAEAGGDTTGHPTIVNRGESAIELVNVTSAAAERVHLLLDGQSTETVTVGNGKTLSPKRLEIRFEGLKVDLPTGKALPVTLHFADREPMDVHMAIGRDTMNPQQVVKLPQGHHAEESGSHGASGHHED</sequence>